<dbReference type="InterPro" id="IPR030678">
    <property type="entry name" value="Peptide/Ni-bd"/>
</dbReference>
<proteinExistence type="predicted"/>
<dbReference type="SUPFAM" id="SSF53850">
    <property type="entry name" value="Periplasmic binding protein-like II"/>
    <property type="match status" value="1"/>
</dbReference>
<feature type="domain" description="Solute-binding protein family 5" evidence="2">
    <location>
        <begin position="73"/>
        <end position="429"/>
    </location>
</feature>
<dbReference type="Gene3D" id="3.10.105.10">
    <property type="entry name" value="Dipeptide-binding Protein, Domain 3"/>
    <property type="match status" value="1"/>
</dbReference>
<feature type="chain" id="PRO_5041663702" evidence="1">
    <location>
        <begin position="19"/>
        <end position="509"/>
    </location>
</feature>
<dbReference type="EMBL" id="CP118735">
    <property type="protein sequence ID" value="WNY50550.1"/>
    <property type="molecule type" value="Genomic_DNA"/>
</dbReference>
<evidence type="ECO:0000256" key="1">
    <source>
        <dbReference type="SAM" id="SignalP"/>
    </source>
</evidence>
<dbReference type="Gene3D" id="3.40.190.10">
    <property type="entry name" value="Periplasmic binding protein-like II"/>
    <property type="match status" value="1"/>
</dbReference>
<dbReference type="KEGG" id="sins:PW252_08230"/>
<organism evidence="3">
    <name type="scientific">Streptococcus iners</name>
    <dbReference type="NCBI Taxonomy" id="3028084"/>
    <lineage>
        <taxon>Bacteria</taxon>
        <taxon>Bacillati</taxon>
        <taxon>Bacillota</taxon>
        <taxon>Bacilli</taxon>
        <taxon>Lactobacillales</taxon>
        <taxon>Streptococcaceae</taxon>
        <taxon>Streptococcus</taxon>
    </lineage>
</organism>
<dbReference type="AlphaFoldDB" id="A0AA96VZ36"/>
<dbReference type="PANTHER" id="PTHR30290:SF81">
    <property type="entry name" value="OLIGOPEPTIDE-BINDING PROTEIN OPPA"/>
    <property type="match status" value="1"/>
</dbReference>
<keyword evidence="1" id="KW-0732">Signal</keyword>
<dbReference type="GO" id="GO:0015833">
    <property type="term" value="P:peptide transport"/>
    <property type="evidence" value="ECO:0007669"/>
    <property type="project" value="TreeGrafter"/>
</dbReference>
<dbReference type="InterPro" id="IPR000914">
    <property type="entry name" value="SBP_5_dom"/>
</dbReference>
<dbReference type="InterPro" id="IPR039424">
    <property type="entry name" value="SBP_5"/>
</dbReference>
<name>A0AA96VZ36_9STRE</name>
<dbReference type="GO" id="GO:1904680">
    <property type="term" value="F:peptide transmembrane transporter activity"/>
    <property type="evidence" value="ECO:0007669"/>
    <property type="project" value="TreeGrafter"/>
</dbReference>
<evidence type="ECO:0000313" key="3">
    <source>
        <dbReference type="EMBL" id="WNY50550.1"/>
    </source>
</evidence>
<dbReference type="GO" id="GO:0043190">
    <property type="term" value="C:ATP-binding cassette (ABC) transporter complex"/>
    <property type="evidence" value="ECO:0007669"/>
    <property type="project" value="InterPro"/>
</dbReference>
<accession>A0AA96VZ36</accession>
<dbReference type="CDD" id="cd08490">
    <property type="entry name" value="PBP2_NikA_DppA_OppA_like_3"/>
    <property type="match status" value="1"/>
</dbReference>
<dbReference type="PROSITE" id="PS51257">
    <property type="entry name" value="PROKAR_LIPOPROTEIN"/>
    <property type="match status" value="1"/>
</dbReference>
<feature type="signal peptide" evidence="1">
    <location>
        <begin position="1"/>
        <end position="18"/>
    </location>
</feature>
<reference evidence="3" key="1">
    <citation type="submission" date="2023-02" db="EMBL/GenBank/DDBJ databases">
        <title>Streptococcus sp. Genome Sequencing and Assembly.</title>
        <authorList>
            <person name="Shore S.M."/>
            <person name="Nicholson T.L."/>
        </authorList>
    </citation>
    <scope>NUCLEOTIDE SEQUENCE</scope>
    <source>
        <strain evidence="3">29887</strain>
    </source>
</reference>
<dbReference type="RefSeq" id="WP_248050987.1">
    <property type="nucleotide sequence ID" value="NZ_CP118735.1"/>
</dbReference>
<gene>
    <name evidence="3" type="ORF">PW252_08230</name>
</gene>
<dbReference type="Pfam" id="PF00496">
    <property type="entry name" value="SBP_bac_5"/>
    <property type="match status" value="1"/>
</dbReference>
<protein>
    <submittedName>
        <fullName evidence="3">ABC transporter substrate-binding protein</fullName>
    </submittedName>
</protein>
<sequence length="509" mass="56337">MKNYKKMLAMGLATLVLGACVPTQTVPGASTDTINIGYSQLPANIHPAEDYNGWFTVRYGVGETLFKLNNDLQVEPWLAEKIESISDLEWKITLKDNVTFQNGEKMTGEKVKQSLEHLLSKSDRAKADLGITSISADGQTVIIKTEQRQPIMANLLAEPYSVIIDVSAEPLAKQGPVATGPYKLTKYIAESGAELEAYEGYWAGTPKTKNLKIKYFTDATAIAAALKSGEVDAVYGLPYANLETFKSDSSNFKTSEVEGSRYVQFSYNLEQAEGQDKQFRQALDTLVDKETYTASLFKGAAKVADTAFPNNFEFALGTSVHEYNVEKAVQLLDEAGYKDTNGDGLREANGQNIKLDLVTYNRLAEMPLSVQAFQQQLKEVGIDSEIITVDKATTAVSENIYDVLTYTVVAAPIGDPYAYYKSVFYTNGSANIAHYSNPAVDSLIDQLQVEPDQAKRNELSKQIQKLVDEDYIFTYIGHFKVALVMDNNLQGFESHATDYYHVTNQIVKE</sequence>
<evidence type="ECO:0000259" key="2">
    <source>
        <dbReference type="Pfam" id="PF00496"/>
    </source>
</evidence>
<dbReference type="GO" id="GO:0042597">
    <property type="term" value="C:periplasmic space"/>
    <property type="evidence" value="ECO:0007669"/>
    <property type="project" value="UniProtKB-ARBA"/>
</dbReference>
<dbReference type="PANTHER" id="PTHR30290">
    <property type="entry name" value="PERIPLASMIC BINDING COMPONENT OF ABC TRANSPORTER"/>
    <property type="match status" value="1"/>
</dbReference>
<dbReference type="PIRSF" id="PIRSF002741">
    <property type="entry name" value="MppA"/>
    <property type="match status" value="1"/>
</dbReference>